<dbReference type="InterPro" id="IPR004017">
    <property type="entry name" value="Cys_rich_dom"/>
</dbReference>
<evidence type="ECO:0000259" key="4">
    <source>
        <dbReference type="PROSITE" id="PS51379"/>
    </source>
</evidence>
<reference evidence="5" key="1">
    <citation type="journal article" date="2020" name="mSystems">
        <title>Genome- and Community-Level Interaction Insights into Carbon Utilization and Element Cycling Functions of Hydrothermarchaeota in Hydrothermal Sediment.</title>
        <authorList>
            <person name="Zhou Z."/>
            <person name="Liu Y."/>
            <person name="Xu W."/>
            <person name="Pan J."/>
            <person name="Luo Z.H."/>
            <person name="Li M."/>
        </authorList>
    </citation>
    <scope>NUCLEOTIDE SEQUENCE</scope>
    <source>
        <strain evidence="5">HyVt-388</strain>
    </source>
</reference>
<organism evidence="5 6">
    <name type="scientific">candidate division WOR-3 bacterium</name>
    <dbReference type="NCBI Taxonomy" id="2052148"/>
    <lineage>
        <taxon>Bacteria</taxon>
        <taxon>Bacteria division WOR-3</taxon>
    </lineage>
</organism>
<dbReference type="AlphaFoldDB" id="A0A9C9K0N0"/>
<dbReference type="InterPro" id="IPR017900">
    <property type="entry name" value="4Fe4S_Fe_S_CS"/>
</dbReference>
<dbReference type="Gene3D" id="1.10.1060.10">
    <property type="entry name" value="Alpha-helical ferredoxin"/>
    <property type="match status" value="1"/>
</dbReference>
<dbReference type="EMBL" id="DRIG01000072">
    <property type="protein sequence ID" value="HEC78834.1"/>
    <property type="molecule type" value="Genomic_DNA"/>
</dbReference>
<dbReference type="InterPro" id="IPR009051">
    <property type="entry name" value="Helical_ferredxn"/>
</dbReference>
<sequence>MGSSIRINPEIRDTIIESGGEDVVKCYQCGRCMPACPWNLLDNLNYTTYRFCQRIKLGAIIDGEKKEDVATDTIEVFRCVGCDSCLHECPRGINLSDILRAVRRILVDYDSYPAELKSVVSRLYSSGNPLGEPAENRGDWAEGLGLVRFDESCEYLYFPCCIPCYDARARKVAQATARILKQANVRFGIIGEQEFCCGEAVRRVGAEKVYQTARDTNLKLFKKFSVKKVLTTSPHCYKVFKEDYQEEDGELEVLHISQLFYRLIKEKRLTPEKEFNKTVVYHDPCTLGRQMSVFDEPREVLKSIPGLKLVEIPVFNREFSVCCGAGAMGLWRDWPQDERLTNLRIEQILRTGAEVLAVACPYCLQMFEETLKSMKIEMPVMDIAEILMQSTL</sequence>
<dbReference type="Pfam" id="PF02754">
    <property type="entry name" value="CCG"/>
    <property type="match status" value="2"/>
</dbReference>
<evidence type="ECO:0000313" key="6">
    <source>
        <dbReference type="Proteomes" id="UP000885826"/>
    </source>
</evidence>
<feature type="domain" description="4Fe-4S ferredoxin-type" evidence="4">
    <location>
        <begin position="17"/>
        <end position="46"/>
    </location>
</feature>
<evidence type="ECO:0000313" key="5">
    <source>
        <dbReference type="EMBL" id="HEC78834.1"/>
    </source>
</evidence>
<feature type="domain" description="4Fe-4S ferredoxin-type" evidence="4">
    <location>
        <begin position="67"/>
        <end position="98"/>
    </location>
</feature>
<dbReference type="Pfam" id="PF13183">
    <property type="entry name" value="Fer4_8"/>
    <property type="match status" value="1"/>
</dbReference>
<keyword evidence="3" id="KW-0411">Iron-sulfur</keyword>
<name>A0A9C9K0N0_UNCW3</name>
<dbReference type="Proteomes" id="UP000885826">
    <property type="component" value="Unassembled WGS sequence"/>
</dbReference>
<keyword evidence="2" id="KW-0408">Iron</keyword>
<proteinExistence type="predicted"/>
<dbReference type="GO" id="GO:0046872">
    <property type="term" value="F:metal ion binding"/>
    <property type="evidence" value="ECO:0007669"/>
    <property type="project" value="UniProtKB-KW"/>
</dbReference>
<dbReference type="PANTHER" id="PTHR43255:SF2">
    <property type="entry name" value="HETERODISULFIDE REDUCTASE RELATED PROTEIN"/>
    <property type="match status" value="1"/>
</dbReference>
<protein>
    <submittedName>
        <fullName evidence="5">(Fe-S)-binding protein</fullName>
    </submittedName>
</protein>
<evidence type="ECO:0000256" key="3">
    <source>
        <dbReference type="ARBA" id="ARBA00023014"/>
    </source>
</evidence>
<dbReference type="PROSITE" id="PS00198">
    <property type="entry name" value="4FE4S_FER_1"/>
    <property type="match status" value="1"/>
</dbReference>
<dbReference type="SUPFAM" id="SSF46548">
    <property type="entry name" value="alpha-helical ferredoxin"/>
    <property type="match status" value="1"/>
</dbReference>
<dbReference type="PANTHER" id="PTHR43255">
    <property type="entry name" value="IRON-SULFUR-BINDING OXIDOREDUCTASE FADF-RELATED-RELATED"/>
    <property type="match status" value="1"/>
</dbReference>
<dbReference type="InterPro" id="IPR017896">
    <property type="entry name" value="4Fe4S_Fe-S-bd"/>
</dbReference>
<comment type="caution">
    <text evidence="5">The sequence shown here is derived from an EMBL/GenBank/DDBJ whole genome shotgun (WGS) entry which is preliminary data.</text>
</comment>
<evidence type="ECO:0000256" key="1">
    <source>
        <dbReference type="ARBA" id="ARBA00022723"/>
    </source>
</evidence>
<gene>
    <name evidence="5" type="ORF">ENI34_06790</name>
</gene>
<dbReference type="GO" id="GO:0051536">
    <property type="term" value="F:iron-sulfur cluster binding"/>
    <property type="evidence" value="ECO:0007669"/>
    <property type="project" value="UniProtKB-KW"/>
</dbReference>
<keyword evidence="1" id="KW-0479">Metal-binding</keyword>
<dbReference type="GO" id="GO:0016491">
    <property type="term" value="F:oxidoreductase activity"/>
    <property type="evidence" value="ECO:0007669"/>
    <property type="project" value="UniProtKB-ARBA"/>
</dbReference>
<dbReference type="GO" id="GO:0005886">
    <property type="term" value="C:plasma membrane"/>
    <property type="evidence" value="ECO:0007669"/>
    <property type="project" value="TreeGrafter"/>
</dbReference>
<dbReference type="PROSITE" id="PS51379">
    <property type="entry name" value="4FE4S_FER_2"/>
    <property type="match status" value="2"/>
</dbReference>
<dbReference type="InterPro" id="IPR051460">
    <property type="entry name" value="HdrC_iron-sulfur_subunit"/>
</dbReference>
<accession>A0A9C9K0N0</accession>
<evidence type="ECO:0000256" key="2">
    <source>
        <dbReference type="ARBA" id="ARBA00023004"/>
    </source>
</evidence>